<evidence type="ECO:0008006" key="3">
    <source>
        <dbReference type="Google" id="ProtNLM"/>
    </source>
</evidence>
<dbReference type="KEGG" id="tmb:Thimo_1020"/>
<dbReference type="PATRIC" id="fig|765912.4.peg.988"/>
<dbReference type="HOGENOM" id="CLU_106624_1_0_6"/>
<dbReference type="eggNOG" id="COG5340">
    <property type="taxonomic scope" value="Bacteria"/>
</dbReference>
<reference evidence="1 2" key="1">
    <citation type="submission" date="2011-09" db="EMBL/GenBank/DDBJ databases">
        <title>Complete sequence of chromosome of Thioflavicoccus mobilis 8321.</title>
        <authorList>
            <consortium name="US DOE Joint Genome Institute"/>
            <person name="Lucas S."/>
            <person name="Han J."/>
            <person name="Lapidus A."/>
            <person name="Cheng J.-F."/>
            <person name="Goodwin L."/>
            <person name="Pitluck S."/>
            <person name="Peters L."/>
            <person name="Ovchinnikova G."/>
            <person name="Lu M."/>
            <person name="Detter J.C."/>
            <person name="Han C."/>
            <person name="Tapia R."/>
            <person name="Land M."/>
            <person name="Hauser L."/>
            <person name="Kyrpides N."/>
            <person name="Ivanova N."/>
            <person name="Pagani I."/>
            <person name="Vogl K."/>
            <person name="Liu Z."/>
            <person name="Imhoff J."/>
            <person name="Thiel V."/>
            <person name="Frigaard N.-U."/>
            <person name="Bryant D."/>
            <person name="Woyke T."/>
        </authorList>
    </citation>
    <scope>NUCLEOTIDE SEQUENCE [LARGE SCALE GENOMIC DNA]</scope>
    <source>
        <strain evidence="1 2">8321</strain>
    </source>
</reference>
<dbReference type="AlphaFoldDB" id="L0GV16"/>
<keyword evidence="2" id="KW-1185">Reference proteome</keyword>
<protein>
    <recommendedName>
        <fullName evidence="3">Transcriptional regulator</fullName>
    </recommendedName>
</protein>
<evidence type="ECO:0000313" key="1">
    <source>
        <dbReference type="EMBL" id="AGA89836.1"/>
    </source>
</evidence>
<organism evidence="1 2">
    <name type="scientific">Thioflavicoccus mobilis 8321</name>
    <dbReference type="NCBI Taxonomy" id="765912"/>
    <lineage>
        <taxon>Bacteria</taxon>
        <taxon>Pseudomonadati</taxon>
        <taxon>Pseudomonadota</taxon>
        <taxon>Gammaproteobacteria</taxon>
        <taxon>Chromatiales</taxon>
        <taxon>Chromatiaceae</taxon>
        <taxon>Thioflavicoccus</taxon>
    </lineage>
</organism>
<dbReference type="Proteomes" id="UP000010816">
    <property type="component" value="Chromosome"/>
</dbReference>
<dbReference type="EMBL" id="CP003051">
    <property type="protein sequence ID" value="AGA89836.1"/>
    <property type="molecule type" value="Genomic_DNA"/>
</dbReference>
<accession>L0GV16</accession>
<gene>
    <name evidence="1" type="ORF">Thimo_1020</name>
</gene>
<proteinExistence type="predicted"/>
<sequence>MLETFIQLSFYESILHFMQTLTEVIIAAGWRGRVLSETQLARLLDGSAQRRYNLVNRALRRGELVRLRRGRYRLAAAVGGTAPHPFVVAQALRAGSYVSFESALSFHGLIREAVPATLSVVPGRRRDEMSVPGQGSFLFWPLALNPGYFLEGVGRVVFDGQAALVARPLRALLDRCCLLRSDWPGVEALLQGLRIDPDGLAALWDDELEALRPVYRHRRMCAVIDAMQEAWAV</sequence>
<name>L0GV16_9GAMM</name>
<dbReference type="STRING" id="765912.Thimo_1020"/>
<evidence type="ECO:0000313" key="2">
    <source>
        <dbReference type="Proteomes" id="UP000010816"/>
    </source>
</evidence>